<name>A0A3B1C806_9ZZZZ</name>
<dbReference type="InterPro" id="IPR027396">
    <property type="entry name" value="DsrEFH-like"/>
</dbReference>
<organism evidence="1">
    <name type="scientific">hydrothermal vent metagenome</name>
    <dbReference type="NCBI Taxonomy" id="652676"/>
    <lineage>
        <taxon>unclassified sequences</taxon>
        <taxon>metagenomes</taxon>
        <taxon>ecological metagenomes</taxon>
    </lineage>
</organism>
<evidence type="ECO:0000313" key="1">
    <source>
        <dbReference type="EMBL" id="VAX20793.1"/>
    </source>
</evidence>
<dbReference type="SUPFAM" id="SSF75169">
    <property type="entry name" value="DsrEFH-like"/>
    <property type="match status" value="1"/>
</dbReference>
<dbReference type="Pfam" id="PF02635">
    <property type="entry name" value="DsrE"/>
    <property type="match status" value="1"/>
</dbReference>
<proteinExistence type="predicted"/>
<accession>A0A3B1C806</accession>
<dbReference type="EMBL" id="UOGB01000188">
    <property type="protein sequence ID" value="VAX20793.1"/>
    <property type="molecule type" value="Genomic_DNA"/>
</dbReference>
<dbReference type="InterPro" id="IPR003787">
    <property type="entry name" value="Sulphur_relay_DsrE/F-like"/>
</dbReference>
<gene>
    <name evidence="1" type="ORF">MNBD_NITROSPINAE03-1565</name>
</gene>
<dbReference type="AlphaFoldDB" id="A0A3B1C806"/>
<reference evidence="1" key="1">
    <citation type="submission" date="2018-06" db="EMBL/GenBank/DDBJ databases">
        <authorList>
            <person name="Zhirakovskaya E."/>
        </authorList>
    </citation>
    <scope>NUCLEOTIDE SEQUENCE</scope>
</reference>
<dbReference type="Gene3D" id="3.40.1260.10">
    <property type="entry name" value="DsrEFH-like"/>
    <property type="match status" value="1"/>
</dbReference>
<sequence length="101" mass="11137">MKFTVLVHKGPDEAVVSSVIKIAKNARAKGHDVTIFAMAPGVMNLLRDDFTALIGDGVNITVCEHNRSQYKAPENIEGVKYGSQYDLAIYAQDCDRFISFT</sequence>
<protein>
    <submittedName>
        <fullName evidence="1">Uncharacterized protein</fullName>
    </submittedName>
</protein>